<dbReference type="PANTHER" id="PTHR43792:SF9">
    <property type="entry name" value="RIBOSOMAL-PROTEIN-ALANINE ACETYLTRANSFERASE"/>
    <property type="match status" value="1"/>
</dbReference>
<dbReference type="Pfam" id="PF13302">
    <property type="entry name" value="Acetyltransf_3"/>
    <property type="match status" value="1"/>
</dbReference>
<dbReference type="SUPFAM" id="SSF55729">
    <property type="entry name" value="Acyl-CoA N-acyltransferases (Nat)"/>
    <property type="match status" value="1"/>
</dbReference>
<dbReference type="EMBL" id="FUZZ01000001">
    <property type="protein sequence ID" value="SKC96526.1"/>
    <property type="molecule type" value="Genomic_DNA"/>
</dbReference>
<proteinExistence type="predicted"/>
<dbReference type="InterPro" id="IPR016181">
    <property type="entry name" value="Acyl_CoA_acyltransferase"/>
</dbReference>
<keyword evidence="2" id="KW-0808">Transferase</keyword>
<dbReference type="GO" id="GO:0008999">
    <property type="term" value="F:protein-N-terminal-alanine acetyltransferase activity"/>
    <property type="evidence" value="ECO:0007669"/>
    <property type="project" value="TreeGrafter"/>
</dbReference>
<dbReference type="GO" id="GO:0005737">
    <property type="term" value="C:cytoplasm"/>
    <property type="evidence" value="ECO:0007669"/>
    <property type="project" value="TreeGrafter"/>
</dbReference>
<organism evidence="2 3">
    <name type="scientific">Chitinophaga ginsengisegetis</name>
    <dbReference type="NCBI Taxonomy" id="393003"/>
    <lineage>
        <taxon>Bacteria</taxon>
        <taxon>Pseudomonadati</taxon>
        <taxon>Bacteroidota</taxon>
        <taxon>Chitinophagia</taxon>
        <taxon>Chitinophagales</taxon>
        <taxon>Chitinophagaceae</taxon>
        <taxon>Chitinophaga</taxon>
    </lineage>
</organism>
<dbReference type="PROSITE" id="PS51186">
    <property type="entry name" value="GNAT"/>
    <property type="match status" value="1"/>
</dbReference>
<accession>A0A1T5N7U2</accession>
<dbReference type="RefSeq" id="WP_079468022.1">
    <property type="nucleotide sequence ID" value="NZ_FUZZ01000001.1"/>
</dbReference>
<dbReference type="Gene3D" id="3.40.630.30">
    <property type="match status" value="1"/>
</dbReference>
<feature type="domain" description="N-acetyltransferase" evidence="1">
    <location>
        <begin position="31"/>
        <end position="177"/>
    </location>
</feature>
<reference evidence="2 3" key="1">
    <citation type="submission" date="2017-02" db="EMBL/GenBank/DDBJ databases">
        <authorList>
            <person name="Peterson S.W."/>
        </authorList>
    </citation>
    <scope>NUCLEOTIDE SEQUENCE [LARGE SCALE GENOMIC DNA]</scope>
    <source>
        <strain evidence="2 3">DSM 18108</strain>
    </source>
</reference>
<dbReference type="InterPro" id="IPR051531">
    <property type="entry name" value="N-acetyltransferase"/>
</dbReference>
<evidence type="ECO:0000313" key="2">
    <source>
        <dbReference type="EMBL" id="SKC96526.1"/>
    </source>
</evidence>
<evidence type="ECO:0000259" key="1">
    <source>
        <dbReference type="PROSITE" id="PS51186"/>
    </source>
</evidence>
<dbReference type="AlphaFoldDB" id="A0A1T5N7U2"/>
<dbReference type="PANTHER" id="PTHR43792">
    <property type="entry name" value="GNAT FAMILY, PUTATIVE (AFU_ORTHOLOGUE AFUA_3G00765)-RELATED-RELATED"/>
    <property type="match status" value="1"/>
</dbReference>
<dbReference type="Proteomes" id="UP000190166">
    <property type="component" value="Unassembled WGS sequence"/>
</dbReference>
<name>A0A1T5N7U2_9BACT</name>
<keyword evidence="3" id="KW-1185">Reference proteome</keyword>
<dbReference type="STRING" id="393003.SAMN05660461_0704"/>
<sequence length="183" mass="20991">MSLLPDIFPVLSTPRLHLIEIEHSHQPDLFYLLTDKRVTRYYHVIPLNEVANVRPVIDLFKKRFADKQGIRWGIALEEKTALIGFIGFNNYETADTVPLVFALVQEYWGKGFMAEAIEAVVQYCFSALDLKKIVADVLPGNEASERVLIKTGFHHEALVVKGMIWDDKGYDVNRYVRDKTPDL</sequence>
<gene>
    <name evidence="2" type="ORF">SAMN05660461_0704</name>
</gene>
<dbReference type="InterPro" id="IPR000182">
    <property type="entry name" value="GNAT_dom"/>
</dbReference>
<protein>
    <submittedName>
        <fullName evidence="2">Ribosomal-protein-alanine N-acetyltransferase</fullName>
    </submittedName>
</protein>
<evidence type="ECO:0000313" key="3">
    <source>
        <dbReference type="Proteomes" id="UP000190166"/>
    </source>
</evidence>